<evidence type="ECO:0000313" key="4">
    <source>
        <dbReference type="Proteomes" id="UP001396334"/>
    </source>
</evidence>
<keyword evidence="4" id="KW-1185">Reference proteome</keyword>
<feature type="compositionally biased region" description="Polar residues" evidence="1">
    <location>
        <begin position="53"/>
        <end position="84"/>
    </location>
</feature>
<dbReference type="InterPro" id="IPR057732">
    <property type="entry name" value="SH3-A_UBE2O"/>
</dbReference>
<feature type="region of interest" description="Disordered" evidence="1">
    <location>
        <begin position="50"/>
        <end position="85"/>
    </location>
</feature>
<name>A0ABR1Z907_9ROSI</name>
<protein>
    <recommendedName>
        <fullName evidence="2">UBE2O N-terminal SH3-A domain-containing protein</fullName>
    </recommendedName>
</protein>
<organism evidence="3 4">
    <name type="scientific">Hibiscus sabdariffa</name>
    <name type="common">roselle</name>
    <dbReference type="NCBI Taxonomy" id="183260"/>
    <lineage>
        <taxon>Eukaryota</taxon>
        <taxon>Viridiplantae</taxon>
        <taxon>Streptophyta</taxon>
        <taxon>Embryophyta</taxon>
        <taxon>Tracheophyta</taxon>
        <taxon>Spermatophyta</taxon>
        <taxon>Magnoliopsida</taxon>
        <taxon>eudicotyledons</taxon>
        <taxon>Gunneridae</taxon>
        <taxon>Pentapetalae</taxon>
        <taxon>rosids</taxon>
        <taxon>malvids</taxon>
        <taxon>Malvales</taxon>
        <taxon>Malvaceae</taxon>
        <taxon>Malvoideae</taxon>
        <taxon>Hibiscus</taxon>
    </lineage>
</organism>
<dbReference type="Pfam" id="PF23048">
    <property type="entry name" value="SH3-A_UBE2O"/>
    <property type="match status" value="1"/>
</dbReference>
<comment type="caution">
    <text evidence="3">The sequence shown here is derived from an EMBL/GenBank/DDBJ whole genome shotgun (WGS) entry which is preliminary data.</text>
</comment>
<feature type="domain" description="UBE2O N-terminal SH3-A" evidence="2">
    <location>
        <begin position="89"/>
        <end position="189"/>
    </location>
</feature>
<feature type="compositionally biased region" description="Acidic residues" evidence="1">
    <location>
        <begin position="111"/>
        <end position="139"/>
    </location>
</feature>
<evidence type="ECO:0000256" key="1">
    <source>
        <dbReference type="SAM" id="MobiDB-lite"/>
    </source>
</evidence>
<dbReference type="EMBL" id="JBBPBN010002214">
    <property type="protein sequence ID" value="KAK8476481.1"/>
    <property type="molecule type" value="Genomic_DNA"/>
</dbReference>
<accession>A0ABR1Z907</accession>
<feature type="non-terminal residue" evidence="3">
    <location>
        <position position="218"/>
    </location>
</feature>
<reference evidence="3 4" key="1">
    <citation type="journal article" date="2024" name="G3 (Bethesda)">
        <title>Genome assembly of Hibiscus sabdariffa L. provides insights into metabolisms of medicinal natural products.</title>
        <authorList>
            <person name="Kim T."/>
        </authorList>
    </citation>
    <scope>NUCLEOTIDE SEQUENCE [LARGE SCALE GENOMIC DNA]</scope>
    <source>
        <strain evidence="3">TK-2024</strain>
        <tissue evidence="3">Old leaves</tissue>
    </source>
</reference>
<sequence length="218" mass="23261">MEEKISSGSISLSLFRLIADFHQMETKQQLSASEANESTTASLHEMNTLIKGDSTTNGPVSDQNVNNPTNVGVSKQHEVSSNSHRVPCIYRQDVVKSNTSGSIGIVSEVAGDSDSDGSITDEEDDEDEDKEDGEDESGDADANSNANGSSEGNKGKREYKCGDLQADQIRVLWMDDTEPVQSIKNVTVVDRGFLHGDYVAAASDSTGQVGVVVDANIS</sequence>
<gene>
    <name evidence="3" type="ORF">V6N11_064537</name>
</gene>
<evidence type="ECO:0000259" key="2">
    <source>
        <dbReference type="Pfam" id="PF23048"/>
    </source>
</evidence>
<proteinExistence type="predicted"/>
<feature type="compositionally biased region" description="Low complexity" evidence="1">
    <location>
        <begin position="140"/>
        <end position="152"/>
    </location>
</feature>
<feature type="region of interest" description="Disordered" evidence="1">
    <location>
        <begin position="106"/>
        <end position="159"/>
    </location>
</feature>
<dbReference type="Proteomes" id="UP001396334">
    <property type="component" value="Unassembled WGS sequence"/>
</dbReference>
<evidence type="ECO:0000313" key="3">
    <source>
        <dbReference type="EMBL" id="KAK8476481.1"/>
    </source>
</evidence>